<organism evidence="2 3">
    <name type="scientific">Prorocentrum cordatum</name>
    <dbReference type="NCBI Taxonomy" id="2364126"/>
    <lineage>
        <taxon>Eukaryota</taxon>
        <taxon>Sar</taxon>
        <taxon>Alveolata</taxon>
        <taxon>Dinophyceae</taxon>
        <taxon>Prorocentrales</taxon>
        <taxon>Prorocentraceae</taxon>
        <taxon>Prorocentrum</taxon>
    </lineage>
</organism>
<evidence type="ECO:0000313" key="2">
    <source>
        <dbReference type="EMBL" id="CAK0851975.1"/>
    </source>
</evidence>
<evidence type="ECO:0000313" key="3">
    <source>
        <dbReference type="Proteomes" id="UP001189429"/>
    </source>
</evidence>
<feature type="region of interest" description="Disordered" evidence="1">
    <location>
        <begin position="231"/>
        <end position="254"/>
    </location>
</feature>
<sequence length="360" mass="39510">MAPMESPKSKVSEEEIALQVQDFLTTWEFNIMSSPAGKSFKHDQVMSSALELLALNGVPLDKEEIGLMVNMHESTLIPLLADKIPVELRDNFELLTQQLFLMLNSAFNVRSALDTGADLAQVMEKSDDDKMLQLVLKKSVVQASQEVAKLQRCSASWTKAAEKRDALSKASLYAEEARQRLITTEMQLQQYTSDTKAKSKQALLGFAAGNDTALVKSTFAGWQGECLANKENESDAGEVREGAPGGGGLALQTPGSPEYKQLAGVRNMMMSKVRETDRGLVDFCISTWYDVVKGIKRIIGRRHQGGARGAAGAKMAGFHTEAKSRQMKVFGRMAGDRDQAVVVLAMSSWVTFHQDRVQQG</sequence>
<gene>
    <name evidence="2" type="ORF">PCOR1329_LOCUS43964</name>
</gene>
<evidence type="ECO:0000256" key="1">
    <source>
        <dbReference type="SAM" id="MobiDB-lite"/>
    </source>
</evidence>
<feature type="compositionally biased region" description="Basic and acidic residues" evidence="1">
    <location>
        <begin position="231"/>
        <end position="241"/>
    </location>
</feature>
<proteinExistence type="predicted"/>
<accession>A0ABN9U152</accession>
<keyword evidence="3" id="KW-1185">Reference proteome</keyword>
<name>A0ABN9U152_9DINO</name>
<comment type="caution">
    <text evidence="2">The sequence shown here is derived from an EMBL/GenBank/DDBJ whole genome shotgun (WGS) entry which is preliminary data.</text>
</comment>
<reference evidence="2" key="1">
    <citation type="submission" date="2023-10" db="EMBL/GenBank/DDBJ databases">
        <authorList>
            <person name="Chen Y."/>
            <person name="Shah S."/>
            <person name="Dougan E. K."/>
            <person name="Thang M."/>
            <person name="Chan C."/>
        </authorList>
    </citation>
    <scope>NUCLEOTIDE SEQUENCE [LARGE SCALE GENOMIC DNA]</scope>
</reference>
<protein>
    <submittedName>
        <fullName evidence="2">Uncharacterized protein</fullName>
    </submittedName>
</protein>
<dbReference type="Proteomes" id="UP001189429">
    <property type="component" value="Unassembled WGS sequence"/>
</dbReference>
<dbReference type="EMBL" id="CAUYUJ010015283">
    <property type="protein sequence ID" value="CAK0851975.1"/>
    <property type="molecule type" value="Genomic_DNA"/>
</dbReference>